<dbReference type="OrthoDB" id="8809170at2"/>
<feature type="transmembrane region" description="Helical" evidence="1">
    <location>
        <begin position="6"/>
        <end position="34"/>
    </location>
</feature>
<comment type="caution">
    <text evidence="2">The sequence shown here is derived from an EMBL/GenBank/DDBJ whole genome shotgun (WGS) entry which is preliminary data.</text>
</comment>
<keyword evidence="2" id="KW-0378">Hydrolase</keyword>
<accession>A0A2S6HWB3</accession>
<dbReference type="SUPFAM" id="SSF52540">
    <property type="entry name" value="P-loop containing nucleoside triphosphate hydrolases"/>
    <property type="match status" value="1"/>
</dbReference>
<dbReference type="GO" id="GO:0008233">
    <property type="term" value="F:peptidase activity"/>
    <property type="evidence" value="ECO:0007669"/>
    <property type="project" value="UniProtKB-KW"/>
</dbReference>
<keyword evidence="1" id="KW-0472">Membrane</keyword>
<organism evidence="2 3">
    <name type="scientific">Lacrimispora xylanisolvens</name>
    <dbReference type="NCBI Taxonomy" id="384636"/>
    <lineage>
        <taxon>Bacteria</taxon>
        <taxon>Bacillati</taxon>
        <taxon>Bacillota</taxon>
        <taxon>Clostridia</taxon>
        <taxon>Lachnospirales</taxon>
        <taxon>Lachnospiraceae</taxon>
        <taxon>Lacrimispora</taxon>
    </lineage>
</organism>
<dbReference type="RefSeq" id="WP_104436283.1">
    <property type="nucleotide sequence ID" value="NZ_PTJA01000003.1"/>
</dbReference>
<sequence length="252" mass="29886">MIILKMFIGFICFVFLCLKLPAMIIWFGHFVVFIRWKLIDLRKELKLKKQGVVVFRPFGLKMFCGRQGAGKTMAMVWYLDNLRRKYPKACIYTNFAYKYQTAPLESLNDLLKYRNGDDGIIFALDEIQNEFSSAVSKDFPETLLSEITMQRKQKITILSSSQVFTRVAKPLREQCYDVMECRTFFGRWTRVKCYDADDYCSVIDNYSPEKKFKLPKRWVRSFIQTDDLRESYDTYEKVQRLSRQGFAPKVVR</sequence>
<evidence type="ECO:0000313" key="2">
    <source>
        <dbReference type="EMBL" id="PPK82241.1"/>
    </source>
</evidence>
<keyword evidence="3" id="KW-1185">Reference proteome</keyword>
<dbReference type="EMBL" id="PTJA01000003">
    <property type="protein sequence ID" value="PPK82241.1"/>
    <property type="molecule type" value="Genomic_DNA"/>
</dbReference>
<keyword evidence="1" id="KW-1133">Transmembrane helix</keyword>
<keyword evidence="2" id="KW-0645">Protease</keyword>
<name>A0A2S6HWB3_9FIRM</name>
<dbReference type="GO" id="GO:0005524">
    <property type="term" value="F:ATP binding"/>
    <property type="evidence" value="ECO:0007669"/>
    <property type="project" value="UniProtKB-KW"/>
</dbReference>
<dbReference type="GO" id="GO:0006508">
    <property type="term" value="P:proteolysis"/>
    <property type="evidence" value="ECO:0007669"/>
    <property type="project" value="UniProtKB-KW"/>
</dbReference>
<dbReference type="Proteomes" id="UP000237749">
    <property type="component" value="Unassembled WGS sequence"/>
</dbReference>
<evidence type="ECO:0000256" key="1">
    <source>
        <dbReference type="SAM" id="Phobius"/>
    </source>
</evidence>
<reference evidence="2 3" key="1">
    <citation type="submission" date="2018-02" db="EMBL/GenBank/DDBJ databases">
        <title>Genomic Encyclopedia of Archaeal and Bacterial Type Strains, Phase II (KMG-II): from individual species to whole genera.</title>
        <authorList>
            <person name="Goeker M."/>
        </authorList>
    </citation>
    <scope>NUCLEOTIDE SEQUENCE [LARGE SCALE GENOMIC DNA]</scope>
    <source>
        <strain evidence="2 3">DSM 3808</strain>
    </source>
</reference>
<keyword evidence="1" id="KW-0812">Transmembrane</keyword>
<proteinExistence type="predicted"/>
<gene>
    <name evidence="2" type="ORF">BXY41_103457</name>
</gene>
<dbReference type="Gene3D" id="3.40.50.300">
    <property type="entry name" value="P-loop containing nucleotide triphosphate hydrolases"/>
    <property type="match status" value="1"/>
</dbReference>
<keyword evidence="2" id="KW-0547">Nucleotide-binding</keyword>
<dbReference type="AlphaFoldDB" id="A0A2S6HWB3"/>
<evidence type="ECO:0000313" key="3">
    <source>
        <dbReference type="Proteomes" id="UP000237749"/>
    </source>
</evidence>
<protein>
    <submittedName>
        <fullName evidence="2">ATP-dependent Clp protease ATP-binding subunit ClpX</fullName>
    </submittedName>
</protein>
<keyword evidence="2" id="KW-0067">ATP-binding</keyword>
<dbReference type="InterPro" id="IPR027417">
    <property type="entry name" value="P-loop_NTPase"/>
</dbReference>